<dbReference type="AlphaFoldDB" id="A0A2A5JFE1"/>
<dbReference type="PANTHER" id="PTHR43433:SF5">
    <property type="entry name" value="AB HYDROLASE-1 DOMAIN-CONTAINING PROTEIN"/>
    <property type="match status" value="1"/>
</dbReference>
<reference evidence="2 3" key="1">
    <citation type="submission" date="2017-07" db="EMBL/GenBank/DDBJ databases">
        <title>Draft sequence of Rhodococcus enclensis 23b-28.</title>
        <authorList>
            <person name="Besaury L."/>
            <person name="Sancelme M."/>
            <person name="Amato P."/>
            <person name="Lallement A."/>
            <person name="Delort A.-M."/>
        </authorList>
    </citation>
    <scope>NUCLEOTIDE SEQUENCE [LARGE SCALE GENOMIC DNA]</scope>
    <source>
        <strain evidence="2 3">23b-28</strain>
    </source>
</reference>
<dbReference type="Pfam" id="PF00561">
    <property type="entry name" value="Abhydrolase_1"/>
    <property type="match status" value="1"/>
</dbReference>
<dbReference type="InterPro" id="IPR000073">
    <property type="entry name" value="AB_hydrolase_1"/>
</dbReference>
<dbReference type="SUPFAM" id="SSF53474">
    <property type="entry name" value="alpha/beta-Hydrolases"/>
    <property type="match status" value="1"/>
</dbReference>
<evidence type="ECO:0000259" key="1">
    <source>
        <dbReference type="Pfam" id="PF00561"/>
    </source>
</evidence>
<sequence>MTSSVTTTEIRDASGRRIAFCEYGDPTGNPVVVAHGSPGSRYEGLSLHNASSTAGIRLIVPDRPGFGRTDPYTDKGFHSWDDDFVTLVDHLELGSATLMGFSGGGGYALAVAAAVPERVSKLVLACAMIPGAPRDTLRRRIKLVSALYFAATWAPRVAGAMLAGTGVFSKLRSDSVSIWPAADQAVMTDEVHRPALQLDSSEGIAQGGSAGVVDLARYRHEMPGLFQSISVPTVFLHGTDDGNVPIEVARWAHSLIPDSRFEEINGGGHLFVVADPTPLLRALA</sequence>
<comment type="caution">
    <text evidence="2">The sequence shown here is derived from an EMBL/GenBank/DDBJ whole genome shotgun (WGS) entry which is preliminary data.</text>
</comment>
<dbReference type="InterPro" id="IPR050471">
    <property type="entry name" value="AB_hydrolase"/>
</dbReference>
<dbReference type="Gene3D" id="3.40.50.1820">
    <property type="entry name" value="alpha/beta hydrolase"/>
    <property type="match status" value="1"/>
</dbReference>
<dbReference type="Proteomes" id="UP000230886">
    <property type="component" value="Unassembled WGS sequence"/>
</dbReference>
<evidence type="ECO:0000313" key="2">
    <source>
        <dbReference type="EMBL" id="PCK28253.1"/>
    </source>
</evidence>
<dbReference type="RefSeq" id="WP_099697208.1">
    <property type="nucleotide sequence ID" value="NZ_NOVD01000003.1"/>
</dbReference>
<accession>A0A2A5JFE1</accession>
<organism evidence="2 3">
    <name type="scientific">Rhodococcus qingshengii</name>
    <dbReference type="NCBI Taxonomy" id="334542"/>
    <lineage>
        <taxon>Bacteria</taxon>
        <taxon>Bacillati</taxon>
        <taxon>Actinomycetota</taxon>
        <taxon>Actinomycetes</taxon>
        <taxon>Mycobacteriales</taxon>
        <taxon>Nocardiaceae</taxon>
        <taxon>Rhodococcus</taxon>
        <taxon>Rhodococcus erythropolis group</taxon>
    </lineage>
</organism>
<protein>
    <submittedName>
        <fullName evidence="2">Hydrolase</fullName>
    </submittedName>
</protein>
<dbReference type="GO" id="GO:0016787">
    <property type="term" value="F:hydrolase activity"/>
    <property type="evidence" value="ECO:0007669"/>
    <property type="project" value="UniProtKB-KW"/>
</dbReference>
<feature type="domain" description="AB hydrolase-1" evidence="1">
    <location>
        <begin position="29"/>
        <end position="272"/>
    </location>
</feature>
<dbReference type="InterPro" id="IPR029058">
    <property type="entry name" value="AB_hydrolase_fold"/>
</dbReference>
<name>A0A2A5JFE1_RHOSG</name>
<proteinExistence type="predicted"/>
<dbReference type="PRINTS" id="PR00111">
    <property type="entry name" value="ABHYDROLASE"/>
</dbReference>
<keyword evidence="2" id="KW-0378">Hydrolase</keyword>
<evidence type="ECO:0000313" key="3">
    <source>
        <dbReference type="Proteomes" id="UP000230886"/>
    </source>
</evidence>
<dbReference type="EMBL" id="NOVD01000003">
    <property type="protein sequence ID" value="PCK28253.1"/>
    <property type="molecule type" value="Genomic_DNA"/>
</dbReference>
<dbReference type="PANTHER" id="PTHR43433">
    <property type="entry name" value="HYDROLASE, ALPHA/BETA FOLD FAMILY PROTEIN"/>
    <property type="match status" value="1"/>
</dbReference>
<gene>
    <name evidence="2" type="ORF">CHR55_07455</name>
</gene>